<protein>
    <submittedName>
        <fullName evidence="1">DUF2187 domain-containing protein</fullName>
    </submittedName>
</protein>
<accession>A0A2N5HMH1</accession>
<dbReference type="OrthoDB" id="2888911at2"/>
<comment type="caution">
    <text evidence="1">The sequence shown here is derived from an EMBL/GenBank/DDBJ whole genome shotgun (WGS) entry which is preliminary data.</text>
</comment>
<proteinExistence type="predicted"/>
<gene>
    <name evidence="1" type="ORF">CVD27_07225</name>
</gene>
<dbReference type="RefSeq" id="WP_101647210.1">
    <property type="nucleotide sequence ID" value="NZ_PGVE01000031.1"/>
</dbReference>
<dbReference type="InterPro" id="IPR018690">
    <property type="entry name" value="DUF2187"/>
</dbReference>
<name>A0A2N5HMH1_9BACI</name>
<evidence type="ECO:0000313" key="2">
    <source>
        <dbReference type="Proteomes" id="UP000234950"/>
    </source>
</evidence>
<sequence length="63" mass="7241">MNIAEVNDQIRSNKGIIGLVEKVYENSVMIKIHINPTDIFYENNVTVINHKNYEVIKKAALQL</sequence>
<dbReference type="EMBL" id="PGVE01000031">
    <property type="protein sequence ID" value="PLS06710.1"/>
    <property type="molecule type" value="Genomic_DNA"/>
</dbReference>
<dbReference type="Proteomes" id="UP000234950">
    <property type="component" value="Unassembled WGS sequence"/>
</dbReference>
<organism evidence="1 2">
    <name type="scientific">Neobacillus cucumis</name>
    <dbReference type="NCBI Taxonomy" id="1740721"/>
    <lineage>
        <taxon>Bacteria</taxon>
        <taxon>Bacillati</taxon>
        <taxon>Bacillota</taxon>
        <taxon>Bacilli</taxon>
        <taxon>Bacillales</taxon>
        <taxon>Bacillaceae</taxon>
        <taxon>Neobacillus</taxon>
    </lineage>
</organism>
<dbReference type="Pfam" id="PF09953">
    <property type="entry name" value="DUF2187"/>
    <property type="match status" value="1"/>
</dbReference>
<keyword evidence="2" id="KW-1185">Reference proteome</keyword>
<evidence type="ECO:0000313" key="1">
    <source>
        <dbReference type="EMBL" id="PLS06710.1"/>
    </source>
</evidence>
<reference evidence="1 2" key="1">
    <citation type="submission" date="2017-11" db="EMBL/GenBank/DDBJ databases">
        <title>Comparitive Functional Genomics of Dry Heat Resistant strains isolated from the Viking Spacecraft.</title>
        <authorList>
            <person name="Seuylemezian A."/>
            <person name="Cooper K."/>
            <person name="Vaishampayan P."/>
        </authorList>
    </citation>
    <scope>NUCLEOTIDE SEQUENCE [LARGE SCALE GENOMIC DNA]</scope>
    <source>
        <strain evidence="1 2">V32-6</strain>
    </source>
</reference>
<dbReference type="AlphaFoldDB" id="A0A2N5HMH1"/>